<dbReference type="GO" id="GO:0005506">
    <property type="term" value="F:iron ion binding"/>
    <property type="evidence" value="ECO:0007669"/>
    <property type="project" value="InterPro"/>
</dbReference>
<evidence type="ECO:0000256" key="4">
    <source>
        <dbReference type="SAM" id="Phobius"/>
    </source>
</evidence>
<dbReference type="Pfam" id="PF00067">
    <property type="entry name" value="p450"/>
    <property type="match status" value="1"/>
</dbReference>
<sequence>MKIISINILSIFLKSNNTNTLWTIFICIILICLILNKWNSSVRNNKIPFPPSPKSWPIIGNLPQLLLKSKPELIHWIHKIMKEMDTEIACIRFGNFNVIPVTSPELACEFLKTQDSVFSSRPLCMSASLVNNGFLTSIFLPSGDQWMKMRRILASHVLSPTSLQWLRHKRDEEADHLNRFIYNQPVLNVRKLARYYCGNVVKNMIFSKRSLFGIIEKEEEQIDAVFTLIEYVYSFGVSDYLPCLSVFDLGGDKAIIMKAYDIATKQIDFEVDHRIQIWKDGNKTLKEDILDVLIMLKDTNGNPLMNVKEIKAQVLELFLAMVDNPSNAVEWTLAELLNQPKLMQKAIEELNIIVGTDRLAQESDLPRLNYVKACIKETFRLHPIVAFNVPHVSVSDTIIFEKYFIAKGSVVILSRLGLGRNPRVWKDPLKFNPERHLKMKDGGEVVLTDSKLRLLSFSLGRRGCPGVKLGSTITTMLLARLLQGFTWTLPPNSPCNDLIKSSQTNNYCTLPFVAHAKPRLAKAMYV</sequence>
<keyword evidence="2 3" id="KW-0349">Heme</keyword>
<keyword evidence="4" id="KW-0472">Membrane</keyword>
<dbReference type="AlphaFoldDB" id="A0A6N2CJS2"/>
<keyword evidence="2 3" id="KW-0479">Metal-binding</keyword>
<dbReference type="InterPro" id="IPR017972">
    <property type="entry name" value="Cyt_P450_CS"/>
</dbReference>
<dbReference type="SUPFAM" id="SSF48264">
    <property type="entry name" value="Cytochrome P450"/>
    <property type="match status" value="1"/>
</dbReference>
<comment type="similarity">
    <text evidence="3">Belongs to the cytochrome P450 family.</text>
</comment>
<dbReference type="InterPro" id="IPR002401">
    <property type="entry name" value="Cyt_P450_E_grp-I"/>
</dbReference>
<dbReference type="GO" id="GO:0016705">
    <property type="term" value="F:oxidoreductase activity, acting on paired donors, with incorporation or reduction of molecular oxygen"/>
    <property type="evidence" value="ECO:0007669"/>
    <property type="project" value="InterPro"/>
</dbReference>
<keyword evidence="4" id="KW-0812">Transmembrane</keyword>
<keyword evidence="2 3" id="KW-0408">Iron</keyword>
<evidence type="ECO:0000313" key="5">
    <source>
        <dbReference type="EMBL" id="TMX05681.1"/>
    </source>
</evidence>
<protein>
    <submittedName>
        <fullName evidence="5">Uncharacterized protein</fullName>
    </submittedName>
</protein>
<dbReference type="InterPro" id="IPR036396">
    <property type="entry name" value="Cyt_P450_sf"/>
</dbReference>
<feature type="transmembrane region" description="Helical" evidence="4">
    <location>
        <begin position="21"/>
        <end position="38"/>
    </location>
</feature>
<dbReference type="PANTHER" id="PTHR24281">
    <property type="entry name" value="STEROID 21-HYDROXYLASE-RELATED"/>
    <property type="match status" value="1"/>
</dbReference>
<comment type="caution">
    <text evidence="5">The sequence shown here is derived from an EMBL/GenBank/DDBJ whole genome shotgun (WGS) entry which is preliminary data.</text>
</comment>
<name>A0A6N2CJS2_SOLCI</name>
<dbReference type="InterPro" id="IPR001128">
    <property type="entry name" value="Cyt_P450"/>
</dbReference>
<evidence type="ECO:0000256" key="3">
    <source>
        <dbReference type="RuleBase" id="RU000461"/>
    </source>
</evidence>
<keyword evidence="1 3" id="KW-0560">Oxidoreductase</keyword>
<keyword evidence="4" id="KW-1133">Transmembrane helix</keyword>
<dbReference type="PRINTS" id="PR00385">
    <property type="entry name" value="P450"/>
</dbReference>
<dbReference type="GO" id="GO:0004497">
    <property type="term" value="F:monooxygenase activity"/>
    <property type="evidence" value="ECO:0007669"/>
    <property type="project" value="UniProtKB-KW"/>
</dbReference>
<dbReference type="GO" id="GO:0020037">
    <property type="term" value="F:heme binding"/>
    <property type="evidence" value="ECO:0007669"/>
    <property type="project" value="InterPro"/>
</dbReference>
<dbReference type="PRINTS" id="PR00463">
    <property type="entry name" value="EP450I"/>
</dbReference>
<evidence type="ECO:0000256" key="2">
    <source>
        <dbReference type="PIRSR" id="PIRSR602401-1"/>
    </source>
</evidence>
<evidence type="ECO:0000256" key="1">
    <source>
        <dbReference type="ARBA" id="ARBA00023002"/>
    </source>
</evidence>
<keyword evidence="3" id="KW-0503">Monooxygenase</keyword>
<proteinExistence type="inferred from homology"/>
<organism evidence="5">
    <name type="scientific">Solanum chilense</name>
    <name type="common">Tomato</name>
    <name type="synonym">Lycopersicon chilense</name>
    <dbReference type="NCBI Taxonomy" id="4083"/>
    <lineage>
        <taxon>Eukaryota</taxon>
        <taxon>Viridiplantae</taxon>
        <taxon>Streptophyta</taxon>
        <taxon>Embryophyta</taxon>
        <taxon>Tracheophyta</taxon>
        <taxon>Spermatophyta</taxon>
        <taxon>Magnoliopsida</taxon>
        <taxon>eudicotyledons</taxon>
        <taxon>Gunneridae</taxon>
        <taxon>Pentapetalae</taxon>
        <taxon>asterids</taxon>
        <taxon>lamiids</taxon>
        <taxon>Solanales</taxon>
        <taxon>Solanaceae</taxon>
        <taxon>Solanoideae</taxon>
        <taxon>Solaneae</taxon>
        <taxon>Solanum</taxon>
        <taxon>Solanum subgen. Lycopersicon</taxon>
    </lineage>
</organism>
<gene>
    <name evidence="5" type="ORF">EJD97_010590</name>
</gene>
<accession>A0A6N2CJS2</accession>
<comment type="cofactor">
    <cofactor evidence="2">
        <name>heme</name>
        <dbReference type="ChEBI" id="CHEBI:30413"/>
    </cofactor>
</comment>
<dbReference type="EMBL" id="RXGB01000027">
    <property type="protein sequence ID" value="TMX05681.1"/>
    <property type="molecule type" value="Genomic_DNA"/>
</dbReference>
<reference evidence="5" key="1">
    <citation type="submission" date="2019-05" db="EMBL/GenBank/DDBJ databases">
        <title>The de novo reference genome and transcriptome assemblies of the wild tomato species Solanum chilense.</title>
        <authorList>
            <person name="Stam R."/>
            <person name="Nosenko T."/>
            <person name="Hoerger A.C."/>
            <person name="Stephan W."/>
            <person name="Seidel M.A."/>
            <person name="Kuhn J.M.M."/>
            <person name="Haberer G."/>
            <person name="Tellier A."/>
        </authorList>
    </citation>
    <scope>NUCLEOTIDE SEQUENCE</scope>
    <source>
        <tissue evidence="5">Mature leaves</tissue>
    </source>
</reference>
<dbReference type="Gene3D" id="1.10.630.10">
    <property type="entry name" value="Cytochrome P450"/>
    <property type="match status" value="1"/>
</dbReference>
<dbReference type="PROSITE" id="PS00086">
    <property type="entry name" value="CYTOCHROME_P450"/>
    <property type="match status" value="1"/>
</dbReference>
<feature type="binding site" description="axial binding residue" evidence="2">
    <location>
        <position position="464"/>
    </location>
    <ligand>
        <name>heme</name>
        <dbReference type="ChEBI" id="CHEBI:30413"/>
    </ligand>
    <ligandPart>
        <name>Fe</name>
        <dbReference type="ChEBI" id="CHEBI:18248"/>
    </ligandPart>
</feature>